<feature type="domain" description="Gliding motility protein SprA N-terminal" evidence="3">
    <location>
        <begin position="52"/>
        <end position="343"/>
    </location>
</feature>
<dbReference type="OrthoDB" id="9806090at2"/>
<evidence type="ECO:0000313" key="4">
    <source>
        <dbReference type="EMBL" id="TCN68857.1"/>
    </source>
</evidence>
<comment type="caution">
    <text evidence="4">The sequence shown here is derived from an EMBL/GenBank/DDBJ whole genome shotgun (WGS) entry which is preliminary data.</text>
</comment>
<keyword evidence="2" id="KW-0732">Signal</keyword>
<organism evidence="4 5">
    <name type="scientific">Acetobacteroides hydrogenigenes</name>
    <dbReference type="NCBI Taxonomy" id="979970"/>
    <lineage>
        <taxon>Bacteria</taxon>
        <taxon>Pseudomonadati</taxon>
        <taxon>Bacteroidota</taxon>
        <taxon>Bacteroidia</taxon>
        <taxon>Bacteroidales</taxon>
        <taxon>Rikenellaceae</taxon>
        <taxon>Acetobacteroides</taxon>
    </lineage>
</organism>
<feature type="region of interest" description="Disordered" evidence="1">
    <location>
        <begin position="1116"/>
        <end position="1146"/>
    </location>
</feature>
<sequence length="2437" mass="272854">MIKRLLLFCLCIFGVTLASARVHYPCISFADLSQNQDSAKQNGMLTAKPLNVDPATGDYVLYDLKSDRYIFYKNQSVARGIPYKIMSREEYQRYRVQTAMQQMLLAKRSEPVSGSGGLANSLIPSLNVGGEGFDRIFGSNTISVIPRGSVELILGIKTNKTDNPVIAEQFRKTSIFDFQSKLQMNVTGMVGDKLKMDINYNTEATFDFENNVKVEYTGTEDEIIQKVEAGNVSLPLPGTLITGSQSLFGFKTQLKFGNLTMTSIFSRQRGQSQSVELKGGAQNQQFELSADSYDANRHFLMGHYFRESYDNALSTFPLIQSGINITKLEVWVTNKTAQFDNARNIVAFLDLGESQRNIYNKAAFTGNAGVVFPANEANNLYSMMNGALSGIRQIDQTSPILSGIGLRQGEDYEKLENARKLSTNEYTFNPKLGYISLNSALNNDEILGVAYEYIQNGKTYKVGELSTDGVEAPKALVVKLLKGTNLTPKLPNWALMMKNIYSIGSYQVNKENFYLDILFEDSKAGTTINYIPEGTIKNKPLLSVLNLDRLNSQGDPYPDGIFDFVNGITVLSEGGKIIFPVLQPFGSYLRAKIGDNSIADRYVYQELYDSSLTKAKQVADKNRFKLFGTFQSSAGSEISLNAMNIPQGSVVVTAGGLKLAENIDYTVDYALGRVRIINQAYLESGVPIKVSLESQALFNIQTKTLVGSHFDYRLSDDFHIGATVLHLSERPLTQKVNFSDEPISNTIWGVNLSYQSKAPWLTSMVQKIPFIETQAPSSILFEAEFAHFIPGHAKAIGKTGNSYIDDFEGAKIPIDLRSWNAWTLASTPQGQPDLFPEGNQTNNLAYGYNRAKLAWYTIDPLFLRNTSYTPSHIARDKAQLSSHWVREIRERELYPEKDEIQGIPNTISVLNLAYYPKEKGPYNYETSTSAVSKGLLSNGELAAPETRWGGIMRSIPISDFEMANVDYIEFWMMDPFVYDQNKKGGELIFNLGNISEDILRDGRKSFEHGLPTTATVTKVDTTVWGRVPIIQSLVNAFDNNAASRQYQDVGIDGLSSNDEQSFFNAYLKNLEMLFGAGSKAYQSALNDPSNDNYHYFRGSDYDEQKLSILDRYKNFNNPEGNSPASNQSGESYSTSATSIPDGEDINRDNTLSDAESYFQYRIPLSPTGLEVGKNFVSDKREVEVDLPIGKSKVAWYQFKVPIAEYEKIIGNIQDFKSVRFIRMLLHGFEDTTILRFARLELVKGEWRRYNFSLLEGQTGNVSQMTNGSMDISTVSVEENSSRTPINYILPPGIDRVIDPSNPQVIRENEQAMQLKVIDLQEGDARATYKTTGYDFRQYKRLKLDVHAEAIPGLPLKNGDLHIFIRLGSDYRNNYYEYEIPLSLTPYGKYSSDRESDREIVWPSSNAFNIALDIFQNIKLKRYDAMRALGSSASTTKIFAMNDGANVVRILGNPSLSNVRTIMIGIRNPSKQDNVTDDGQPKSGIVWVNEMRLNSFNEDGGWAANAHMIAKMADFGVVSLAGSTMKPGFGSLESKLNSRNQSDVYTYDVAGDFELGKFFSEKAGVRIPMHVGYSESIANAKYSPTDQDLLLKTALKYLPNQHAKDSVLMLAQDFTARKSINFTNVGVAPPTAKPSIISPSNFSLTYAYYETYSRNPQMERQLQKNYKGIFSYAYNQTPRYFEPLGKARGRTIQSPYLRLIKDFNVGYKPSQLSFVSEINRNYNEIKVRNLSANSDIQIPSSYAKDFYWNRVYALQWDLTKSLKLTFSANNLARIDEPEGMVDRKRDRSSYQVWKDSVWKNIAMGGRNVHYDHSFNVRYNIPINKIPMFNWVTASASYDGTYDWDAGPMLPAGSSYSIGNTIKNMNQASLMGTLNMVSLYNKVPFLRAINQEFDNPNKKVVLVSKTIKTEKMTLFKGRKRTISHDLEGVDIKVAVYDAKGKPVEAVTQVLPKKKVTIQVAETVKGAVVHITGKVEYRNPLAYLAKGAVRMLMGVRNVSASYTQNEGTILPGYKNNSSWFGTLHTSTGLAPGLAFIMGQQDPDMMDVARAKGWLVDDNNFLQPFVMTHMETFTARVNFEPIKDLIVDITASRSYQKNSSQYGTGSDKSTVLNGSFNISVIGIGSAFEKPTSGNGYHSAAFDRFMANRSPISQRLGADRAQASTNGYDGTPNKGFSDGYGSLSQDVMLPAFLSAYTSLTPSKAGSKTFIRIPFPNWTVRYQGIGKMAVLKPYINSADIEHSYRAVYTIGGYNSNPQYDAQSDGFSYVRNAQNDFISRHEIVNVSISEYFQPLIGVNVGWVNNLQTQARINRSRVVALSLTNNQITEIRNNEWTFSVGYRLDDPIKWIDDQSQKVVPSYLKLDCGLSFNQNQSLIRKIVEGFTQASDGRNTVALKISADYMFKERINVRAFYDRVVNKPLISNTYPTANTSFGFSVRYNIGQ</sequence>
<evidence type="ECO:0000259" key="3">
    <source>
        <dbReference type="Pfam" id="PF14349"/>
    </source>
</evidence>
<name>A0A4R2EKX1_9BACT</name>
<evidence type="ECO:0000256" key="1">
    <source>
        <dbReference type="SAM" id="MobiDB-lite"/>
    </source>
</evidence>
<evidence type="ECO:0000313" key="5">
    <source>
        <dbReference type="Proteomes" id="UP000294830"/>
    </source>
</evidence>
<feature type="compositionally biased region" description="Polar residues" evidence="1">
    <location>
        <begin position="1116"/>
        <end position="1138"/>
    </location>
</feature>
<dbReference type="InterPro" id="IPR026377">
    <property type="entry name" value="Cell_surface_SprA"/>
</dbReference>
<feature type="domain" description="Gliding motility protein SprA N-terminal" evidence="3">
    <location>
        <begin position="1066"/>
        <end position="1594"/>
    </location>
</feature>
<gene>
    <name evidence="4" type="ORF">CLV25_10559</name>
</gene>
<reference evidence="4 5" key="1">
    <citation type="submission" date="2019-03" db="EMBL/GenBank/DDBJ databases">
        <title>Genomic Encyclopedia of Archaeal and Bacterial Type Strains, Phase II (KMG-II): from individual species to whole genera.</title>
        <authorList>
            <person name="Goeker M."/>
        </authorList>
    </citation>
    <scope>NUCLEOTIDE SEQUENCE [LARGE SCALE GENOMIC DNA]</scope>
    <source>
        <strain evidence="4 5">RL-C</strain>
    </source>
</reference>
<feature type="chain" id="PRO_5020345509" evidence="2">
    <location>
        <begin position="21"/>
        <end position="2437"/>
    </location>
</feature>
<accession>A0A4R2EKX1</accession>
<protein>
    <submittedName>
        <fullName evidence="4">Cell surface protein SprA</fullName>
    </submittedName>
</protein>
<dbReference type="EMBL" id="SLWB01000005">
    <property type="protein sequence ID" value="TCN68857.1"/>
    <property type="molecule type" value="Genomic_DNA"/>
</dbReference>
<proteinExistence type="predicted"/>
<keyword evidence="5" id="KW-1185">Reference proteome</keyword>
<evidence type="ECO:0000256" key="2">
    <source>
        <dbReference type="SAM" id="SignalP"/>
    </source>
</evidence>
<dbReference type="Pfam" id="PF14349">
    <property type="entry name" value="SprA_N"/>
    <property type="match status" value="2"/>
</dbReference>
<dbReference type="InterPro" id="IPR025684">
    <property type="entry name" value="SprA_N_dom"/>
</dbReference>
<dbReference type="Proteomes" id="UP000294830">
    <property type="component" value="Unassembled WGS sequence"/>
</dbReference>
<dbReference type="NCBIfam" id="TIGR04189">
    <property type="entry name" value="surface_SprA"/>
    <property type="match status" value="1"/>
</dbReference>
<feature type="signal peptide" evidence="2">
    <location>
        <begin position="1"/>
        <end position="20"/>
    </location>
</feature>